<comment type="subcellular location">
    <subcellularLocation>
        <location evidence="2">Mitochondrion inner membrane</location>
        <topology evidence="2">Peripheral membrane protein</topology>
        <orientation evidence="2">Intermembrane side</orientation>
    </subcellularLocation>
    <subcellularLocation>
        <location evidence="1 28">Nucleus</location>
    </subcellularLocation>
</comment>
<dbReference type="SUPFAM" id="SSF57903">
    <property type="entry name" value="FYVE/PHD zinc finger"/>
    <property type="match status" value="1"/>
</dbReference>
<evidence type="ECO:0000259" key="32">
    <source>
        <dbReference type="PROSITE" id="PS50827"/>
    </source>
</evidence>
<keyword evidence="22" id="KW-0143">Chaperone</keyword>
<dbReference type="PROSITE" id="PS50016">
    <property type="entry name" value="ZF_PHD_2"/>
    <property type="match status" value="1"/>
</dbReference>
<feature type="region of interest" description="Disordered" evidence="29">
    <location>
        <begin position="881"/>
        <end position="925"/>
    </location>
</feature>
<dbReference type="PROSITE" id="PS01359">
    <property type="entry name" value="ZF_PHD_1"/>
    <property type="match status" value="1"/>
</dbReference>
<evidence type="ECO:0000256" key="9">
    <source>
        <dbReference type="ARBA" id="ARBA00022723"/>
    </source>
</evidence>
<dbReference type="InterPro" id="IPR004217">
    <property type="entry name" value="Tim10-like"/>
</dbReference>
<evidence type="ECO:0000256" key="23">
    <source>
        <dbReference type="ARBA" id="ARBA00023242"/>
    </source>
</evidence>
<gene>
    <name evidence="34" type="ORF">KC01_LOCUS7001</name>
</gene>
<dbReference type="Pfam" id="PF15613">
    <property type="entry name" value="WSD"/>
    <property type="match status" value="1"/>
</dbReference>
<feature type="compositionally biased region" description="Low complexity" evidence="29">
    <location>
        <begin position="1482"/>
        <end position="1493"/>
    </location>
</feature>
<evidence type="ECO:0000313" key="34">
    <source>
        <dbReference type="EMBL" id="CAL1575420.1"/>
    </source>
</evidence>
<dbReference type="GO" id="GO:0000228">
    <property type="term" value="C:nuclear chromosome"/>
    <property type="evidence" value="ECO:0007669"/>
    <property type="project" value="TreeGrafter"/>
</dbReference>
<keyword evidence="11" id="KW-0999">Mitochondrion inner membrane</keyword>
<dbReference type="PRINTS" id="PR00503">
    <property type="entry name" value="BROMODOMAIN"/>
</dbReference>
<dbReference type="InterPro" id="IPR047171">
    <property type="entry name" value="BAZ1A"/>
</dbReference>
<evidence type="ECO:0000256" key="19">
    <source>
        <dbReference type="ARBA" id="ARBA00023136"/>
    </source>
</evidence>
<evidence type="ECO:0000256" key="7">
    <source>
        <dbReference type="ARBA" id="ARBA00022448"/>
    </source>
</evidence>
<keyword evidence="21" id="KW-0804">Transcription</keyword>
<keyword evidence="12" id="KW-0862">Zinc</keyword>
<keyword evidence="17 26" id="KW-0103">Bromodomain</keyword>
<evidence type="ECO:0000256" key="14">
    <source>
        <dbReference type="ARBA" id="ARBA00023010"/>
    </source>
</evidence>
<proteinExistence type="inferred from homology"/>
<dbReference type="InterPro" id="IPR001487">
    <property type="entry name" value="Bromodomain"/>
</dbReference>
<evidence type="ECO:0000256" key="6">
    <source>
        <dbReference type="ARBA" id="ARBA00014532"/>
    </source>
</evidence>
<keyword evidence="10 27" id="KW-0863">Zinc-finger</keyword>
<keyword evidence="8" id="KW-0597">Phosphoprotein</keyword>
<keyword evidence="16" id="KW-0175">Coiled coil</keyword>
<comment type="similarity">
    <text evidence="4">Belongs to the WAL family.</text>
</comment>
<dbReference type="SMART" id="SM00571">
    <property type="entry name" value="DDT"/>
    <property type="match status" value="1"/>
</dbReference>
<evidence type="ECO:0000259" key="33">
    <source>
        <dbReference type="PROSITE" id="PS51136"/>
    </source>
</evidence>
<evidence type="ECO:0000256" key="15">
    <source>
        <dbReference type="ARBA" id="ARBA00023015"/>
    </source>
</evidence>
<evidence type="ECO:0000256" key="24">
    <source>
        <dbReference type="ARBA" id="ARBA00025311"/>
    </source>
</evidence>
<dbReference type="Gene3D" id="1.10.287.810">
    <property type="entry name" value="Mitochondrial import inner membrane translocase subunit tim13 like domains"/>
    <property type="match status" value="1"/>
</dbReference>
<evidence type="ECO:0000256" key="18">
    <source>
        <dbReference type="ARBA" id="ARBA00023128"/>
    </source>
</evidence>
<dbReference type="GO" id="GO:0015031">
    <property type="term" value="P:protein transport"/>
    <property type="evidence" value="ECO:0007669"/>
    <property type="project" value="UniProtKB-KW"/>
</dbReference>
<dbReference type="GO" id="GO:0005743">
    <property type="term" value="C:mitochondrial inner membrane"/>
    <property type="evidence" value="ECO:0007669"/>
    <property type="project" value="UniProtKB-SubCell"/>
</dbReference>
<dbReference type="FunFam" id="1.10.287.810:FF:000004">
    <property type="entry name" value="Mitochondrial import inner membrane translocase subunit Tim9"/>
    <property type="match status" value="1"/>
</dbReference>
<evidence type="ECO:0000256" key="17">
    <source>
        <dbReference type="ARBA" id="ARBA00023117"/>
    </source>
</evidence>
<feature type="compositionally biased region" description="Basic and acidic residues" evidence="29">
    <location>
        <begin position="901"/>
        <end position="912"/>
    </location>
</feature>
<feature type="region of interest" description="Disordered" evidence="29">
    <location>
        <begin position="1186"/>
        <end position="1209"/>
    </location>
</feature>
<evidence type="ECO:0000256" key="2">
    <source>
        <dbReference type="ARBA" id="ARBA00004137"/>
    </source>
</evidence>
<dbReference type="Pfam" id="PF02791">
    <property type="entry name" value="DDT"/>
    <property type="match status" value="1"/>
</dbReference>
<dbReference type="SMART" id="SM00249">
    <property type="entry name" value="PHD"/>
    <property type="match status" value="1"/>
</dbReference>
<evidence type="ECO:0000256" key="26">
    <source>
        <dbReference type="PROSITE-ProRule" id="PRU00035"/>
    </source>
</evidence>
<dbReference type="SUPFAM" id="SSF47370">
    <property type="entry name" value="Bromodomain"/>
    <property type="match status" value="1"/>
</dbReference>
<evidence type="ECO:0000256" key="20">
    <source>
        <dbReference type="ARBA" id="ARBA00023157"/>
    </source>
</evidence>
<dbReference type="GO" id="GO:0008623">
    <property type="term" value="C:CHRAC"/>
    <property type="evidence" value="ECO:0007669"/>
    <property type="project" value="TreeGrafter"/>
</dbReference>
<dbReference type="Pfam" id="PF00628">
    <property type="entry name" value="PHD"/>
    <property type="match status" value="1"/>
</dbReference>
<feature type="compositionally biased region" description="Acidic residues" evidence="29">
    <location>
        <begin position="1315"/>
        <end position="1352"/>
    </location>
</feature>
<dbReference type="InterPro" id="IPR036427">
    <property type="entry name" value="Bromodomain-like_sf"/>
</dbReference>
<keyword evidence="35" id="KW-1185">Reference proteome</keyword>
<dbReference type="PROSITE" id="PS50014">
    <property type="entry name" value="BROMODOMAIN_2"/>
    <property type="match status" value="1"/>
</dbReference>
<evidence type="ECO:0000256" key="11">
    <source>
        <dbReference type="ARBA" id="ARBA00022792"/>
    </source>
</evidence>
<feature type="domain" description="DDT" evidence="32">
    <location>
        <begin position="646"/>
        <end position="711"/>
    </location>
</feature>
<keyword evidence="14" id="KW-0811">Translocation</keyword>
<evidence type="ECO:0000256" key="28">
    <source>
        <dbReference type="PROSITE-ProRule" id="PRU00475"/>
    </source>
</evidence>
<dbReference type="GO" id="GO:0045039">
    <property type="term" value="P:protein insertion into mitochondrial inner membrane"/>
    <property type="evidence" value="ECO:0007669"/>
    <property type="project" value="UniProtKB-ARBA"/>
</dbReference>
<dbReference type="InterPro" id="IPR019787">
    <property type="entry name" value="Znf_PHD-finger"/>
</dbReference>
<name>A0AAV2JD79_KNICA</name>
<dbReference type="InterPro" id="IPR018501">
    <property type="entry name" value="DDT_dom"/>
</dbReference>
<dbReference type="InterPro" id="IPR028942">
    <property type="entry name" value="WHIM1_dom"/>
</dbReference>
<dbReference type="GO" id="GO:0006355">
    <property type="term" value="P:regulation of DNA-templated transcription"/>
    <property type="evidence" value="ECO:0007669"/>
    <property type="project" value="TreeGrafter"/>
</dbReference>
<evidence type="ECO:0000256" key="29">
    <source>
        <dbReference type="SAM" id="MobiDB-lite"/>
    </source>
</evidence>
<dbReference type="Pfam" id="PF10537">
    <property type="entry name" value="WAC_Acf1_DNA_bd"/>
    <property type="match status" value="1"/>
</dbReference>
<keyword evidence="7" id="KW-0813">Transport</keyword>
<evidence type="ECO:0000256" key="27">
    <source>
        <dbReference type="PROSITE-ProRule" id="PRU00146"/>
    </source>
</evidence>
<dbReference type="Pfam" id="PF00439">
    <property type="entry name" value="Bromodomain"/>
    <property type="match status" value="1"/>
</dbReference>
<feature type="region of interest" description="Disordered" evidence="29">
    <location>
        <begin position="1299"/>
        <end position="1496"/>
    </location>
</feature>
<dbReference type="Pfam" id="PF15612">
    <property type="entry name" value="WHIM1"/>
    <property type="match status" value="1"/>
</dbReference>
<dbReference type="Pfam" id="PF02953">
    <property type="entry name" value="zf-Tim10_DDP"/>
    <property type="match status" value="1"/>
</dbReference>
<evidence type="ECO:0000256" key="16">
    <source>
        <dbReference type="ARBA" id="ARBA00023054"/>
    </source>
</evidence>
<evidence type="ECO:0000256" key="8">
    <source>
        <dbReference type="ARBA" id="ARBA00022553"/>
    </source>
</evidence>
<dbReference type="GO" id="GO:0045740">
    <property type="term" value="P:positive regulation of DNA replication"/>
    <property type="evidence" value="ECO:0007669"/>
    <property type="project" value="TreeGrafter"/>
</dbReference>
<feature type="region of interest" description="Disordered" evidence="29">
    <location>
        <begin position="538"/>
        <end position="608"/>
    </location>
</feature>
<organism evidence="34 35">
    <name type="scientific">Knipowitschia caucasica</name>
    <name type="common">Caucasian dwarf goby</name>
    <name type="synonym">Pomatoschistus caucasicus</name>
    <dbReference type="NCBI Taxonomy" id="637954"/>
    <lineage>
        <taxon>Eukaryota</taxon>
        <taxon>Metazoa</taxon>
        <taxon>Chordata</taxon>
        <taxon>Craniata</taxon>
        <taxon>Vertebrata</taxon>
        <taxon>Euteleostomi</taxon>
        <taxon>Actinopterygii</taxon>
        <taxon>Neopterygii</taxon>
        <taxon>Teleostei</taxon>
        <taxon>Neoteleostei</taxon>
        <taxon>Acanthomorphata</taxon>
        <taxon>Gobiaria</taxon>
        <taxon>Gobiiformes</taxon>
        <taxon>Gobioidei</taxon>
        <taxon>Gobiidae</taxon>
        <taxon>Gobiinae</taxon>
        <taxon>Knipowitschia</taxon>
    </lineage>
</organism>
<evidence type="ECO:0000256" key="4">
    <source>
        <dbReference type="ARBA" id="ARBA00007444"/>
    </source>
</evidence>
<reference evidence="34 35" key="1">
    <citation type="submission" date="2024-04" db="EMBL/GenBank/DDBJ databases">
        <authorList>
            <person name="Waldvogel A.-M."/>
            <person name="Schoenle A."/>
        </authorList>
    </citation>
    <scope>NUCLEOTIDE SEQUENCE [LARGE SCALE GENOMIC DNA]</scope>
</reference>
<dbReference type="InterPro" id="IPR019786">
    <property type="entry name" value="Zinc_finger_PHD-type_CS"/>
</dbReference>
<dbReference type="FunFam" id="3.30.40.10:FF:000300">
    <property type="entry name" value="Bromodomain adjacent to zinc finger domain protein 1A"/>
    <property type="match status" value="1"/>
</dbReference>
<feature type="domain" description="PHD-type" evidence="31">
    <location>
        <begin position="1250"/>
        <end position="1300"/>
    </location>
</feature>
<dbReference type="Proteomes" id="UP001497482">
    <property type="component" value="Chromosome 12"/>
</dbReference>
<dbReference type="Gene3D" id="1.20.920.10">
    <property type="entry name" value="Bromodomain-like"/>
    <property type="match status" value="1"/>
</dbReference>
<dbReference type="PANTHER" id="PTHR46510">
    <property type="entry name" value="BROMODOMAIN ADJACENT TO ZINC FINGER DOMAIN PROTEIN 1A"/>
    <property type="match status" value="1"/>
</dbReference>
<dbReference type="EMBL" id="OZ035834">
    <property type="protein sequence ID" value="CAL1575420.1"/>
    <property type="molecule type" value="Genomic_DNA"/>
</dbReference>
<feature type="compositionally biased region" description="Low complexity" evidence="29">
    <location>
        <begin position="1372"/>
        <end position="1389"/>
    </location>
</feature>
<evidence type="ECO:0000256" key="12">
    <source>
        <dbReference type="ARBA" id="ARBA00022833"/>
    </source>
</evidence>
<dbReference type="CDD" id="cd15627">
    <property type="entry name" value="PHD_BAZ1A"/>
    <property type="match status" value="1"/>
</dbReference>
<dbReference type="InterPro" id="IPR013083">
    <property type="entry name" value="Znf_RING/FYVE/PHD"/>
</dbReference>
<dbReference type="InterPro" id="IPR011011">
    <property type="entry name" value="Znf_FYVE_PHD"/>
</dbReference>
<dbReference type="GO" id="GO:0042719">
    <property type="term" value="C:mitochondrial intermembrane space chaperone complex"/>
    <property type="evidence" value="ECO:0007669"/>
    <property type="project" value="UniProtKB-ARBA"/>
</dbReference>
<dbReference type="PROSITE" id="PS00633">
    <property type="entry name" value="BROMODOMAIN_1"/>
    <property type="match status" value="1"/>
</dbReference>
<accession>A0AAV2JD79</accession>
<dbReference type="SMART" id="SM00297">
    <property type="entry name" value="BROMO"/>
    <property type="match status" value="1"/>
</dbReference>
<dbReference type="GO" id="GO:0006338">
    <property type="term" value="P:chromatin remodeling"/>
    <property type="evidence" value="ECO:0007669"/>
    <property type="project" value="InterPro"/>
</dbReference>
<evidence type="ECO:0000256" key="5">
    <source>
        <dbReference type="ARBA" id="ARBA00013978"/>
    </source>
</evidence>
<evidence type="ECO:0000256" key="3">
    <source>
        <dbReference type="ARBA" id="ARBA00006720"/>
    </source>
</evidence>
<dbReference type="InterPro" id="IPR013136">
    <property type="entry name" value="WSTF_Acf1_Cbp146"/>
</dbReference>
<evidence type="ECO:0000259" key="30">
    <source>
        <dbReference type="PROSITE" id="PS50014"/>
    </source>
</evidence>
<dbReference type="PROSITE" id="PS51136">
    <property type="entry name" value="WAC"/>
    <property type="match status" value="1"/>
</dbReference>
<dbReference type="GO" id="GO:0008270">
    <property type="term" value="F:zinc ion binding"/>
    <property type="evidence" value="ECO:0007669"/>
    <property type="project" value="UniProtKB-KW"/>
</dbReference>
<dbReference type="SUPFAM" id="SSF144122">
    <property type="entry name" value="Tim10-like"/>
    <property type="match status" value="1"/>
</dbReference>
<evidence type="ECO:0000256" key="10">
    <source>
        <dbReference type="ARBA" id="ARBA00022771"/>
    </source>
</evidence>
<keyword evidence="15" id="KW-0805">Transcription regulation</keyword>
<evidence type="ECO:0000313" key="35">
    <source>
        <dbReference type="Proteomes" id="UP001497482"/>
    </source>
</evidence>
<sequence length="1613" mass="181840">MLWVLLLFRSELDKSVLRAGGAVSPAQVAFTCPSHGHGAARGLWTKVRAMAAVQVSESDQIKQFKEFLGTYNKVTENCFMDCVKDFTTRDVKPEESSCSESCLQKYLKMTQRISMRFQEYHIQQNEALAAKAGLLGPRRFVPRKQLSSPAESVCFSRFPSPPLPHRCPSPVDPTPAGPSHVGEAFVAREVSVGLLHVQGRLSLNKEPRVPLGVACVARALELRKMPLLHRKPFVRQKPPPDLDPDEEVFLCKITHEIFRSYDEFFERTILCNSLVWSCALTGRAGLTYLEAVESERKARNNLQNFPQCLLKPLLLLVKQSHSKRLSELCEEVYGFCKDRYFPGENVDVTIRGGNRVLCQVVMVLSPQSSANGLLLSPHSKANGSVHNTEGDSIVISDSDTEDELTQINGKRRKALSPSVFRYTVKPLNGDAEPFTVKAAQLSRRKSVLSREKLKLLFKQHCEPHNGGIIVKSSTVSSFGLSALIFTQFFPDDPPVFSPSKSSPGQGSLSHLKAMEEKLKLMQQKEDMSLMKKNKVKEMKRLKDEERLKQQKKMDKLQQMKEMWRGDKDEEQAKENRKRDREERQQQKLEEKLNKRAEKEREREKLKEERKKYAERIKMMSKPAEDLECEDLQELPLPSPVHTCLPLHLFGDALMVLEFLTSFGEVFDLKDEFPDGVTLEVLEEALVGSDPEGPLCELLFFFLSAIFQSSDEEEQSGKEPDLLEALDDTADPTSSALAAMTTAAGAWSQLHQGRSLKQLDLDSCTLSEILRLKILSAKTRDDPCVEFKNMCPEILQRLRSTAVYDLQPGEKLQILNALVGKLLSLDLSRDLMEDCMDEQKAARQELREIRAEQHRREREEAAYRVRMRKEERLLKMKEREDKLREQENIRMNGTESIMKPEQIQDKDTQKGPDSKPATLSPEELQKEQEKVNELLVRIHRAHTCTSLLPLGRDRWFRKYWLLPSLSALFVEEDAFGLTADMTRPEGGTTEPAHTGVSDSPDSTPIVIDSAPPSPEPGCAPVTYESTPRWWFFSSEEQVEQLLKTLNPRGHRESGLREALSQERARISTGLKDCEPSKFTHTEEQSVPEGKAAESVMEVKLRDLLLDIEDRVYQGTLGALKVERLVWRAALEAGDYSTLIDSCEEQSMEVESSDSFGASSLGVRALATALAEIERGIERRFLKSPLGDDVQKTDAKNKKNQSSDEGSDGGRVGRSLLERWRESLSCCSSLSQVFIHLSSLERSILWSRSLLNARCRICRRKGDADNMLLCDGCDRGHHTHCLRPKLKSIPTGDWFCPDCKPKQRSSRVPSRTRSSVDEEEEEEEESEEEEEESEEEEEEEEAEDSEEEKSEEEPTPTPRSHHTFTNKRCSAPPTKGKNQSTSSKSQQTTPKNFATKATPTSRSGGKKQSPPSTRAPPRAGSRSSSRLSLEVAQNGKTTPKTTVKTTPKTPPKTSKKTSPPSNPRGKQSQPTADPKPKSKPVLASSSGGSRRSSGRNQGVHELSACELLTVELVRHQDSWPFMKLVSRTQVPDYYDIVKRPIALSIIREKVNNCQYQSTAEYMADVELMFSNCLQYNPRSSNEAKAGARLQEYFHSELEKIGLKASIEPPAKRSKH</sequence>
<dbReference type="InterPro" id="IPR028941">
    <property type="entry name" value="WHIM2_dom"/>
</dbReference>
<dbReference type="PROSITE" id="PS50827">
    <property type="entry name" value="DDT"/>
    <property type="match status" value="1"/>
</dbReference>
<keyword evidence="23 28" id="KW-0539">Nucleus</keyword>
<dbReference type="InterPro" id="IPR035427">
    <property type="entry name" value="Tim10-like_dom_sf"/>
</dbReference>
<feature type="domain" description="WAC" evidence="33">
    <location>
        <begin position="246"/>
        <end position="354"/>
    </location>
</feature>
<dbReference type="InterPro" id="IPR001965">
    <property type="entry name" value="Znf_PHD"/>
</dbReference>
<evidence type="ECO:0000256" key="22">
    <source>
        <dbReference type="ARBA" id="ARBA00023186"/>
    </source>
</evidence>
<dbReference type="InterPro" id="IPR018359">
    <property type="entry name" value="Bromodomain_CS"/>
</dbReference>
<evidence type="ECO:0000259" key="31">
    <source>
        <dbReference type="PROSITE" id="PS50016"/>
    </source>
</evidence>
<dbReference type="Gene3D" id="3.30.40.10">
    <property type="entry name" value="Zinc/RING finger domain, C3HC4 (zinc finger)"/>
    <property type="match status" value="1"/>
</dbReference>
<dbReference type="GO" id="GO:0031445">
    <property type="term" value="P:regulation of heterochromatin formation"/>
    <property type="evidence" value="ECO:0007669"/>
    <property type="project" value="TreeGrafter"/>
</dbReference>
<evidence type="ECO:0000256" key="13">
    <source>
        <dbReference type="ARBA" id="ARBA00022927"/>
    </source>
</evidence>
<comment type="similarity">
    <text evidence="3">Belongs to the small Tim family.</text>
</comment>
<keyword evidence="20" id="KW-1015">Disulfide bond</keyword>
<protein>
    <recommendedName>
        <fullName evidence="25">Bromodomain adjacent to zinc finger domain protein 1A</fullName>
    </recommendedName>
    <alternativeName>
        <fullName evidence="5 6">mitochondrial import inner membrane translocase subunit Tim9</fullName>
    </alternativeName>
</protein>
<comment type="function">
    <text evidence="24">Mitochondrial intermembrane chaperone that participates in the import and insertion of multi-pass transmembrane proteins into the mitochondrial inner membrane. May also be required for the transfer of beta-barrel precursors from the TOM complex to the sorting and assembly machinery (SAM complex) of the outer membrane. Acts as a chaperone-like protein that protects the hydrophobic precursors from aggregation and guide them through the mitochondrial intermembrane space.</text>
</comment>
<keyword evidence="18" id="KW-0496">Mitochondrion</keyword>
<evidence type="ECO:0000256" key="21">
    <source>
        <dbReference type="ARBA" id="ARBA00023163"/>
    </source>
</evidence>
<keyword evidence="19" id="KW-0472">Membrane</keyword>
<dbReference type="PANTHER" id="PTHR46510:SF1">
    <property type="entry name" value="BROMODOMAIN ADJACENT TO ZINC FINGER DOMAIN PROTEIN 1A"/>
    <property type="match status" value="1"/>
</dbReference>
<feature type="domain" description="Bromo" evidence="30">
    <location>
        <begin position="1511"/>
        <end position="1581"/>
    </location>
</feature>
<keyword evidence="13" id="KW-0653">Protein transport</keyword>
<dbReference type="GO" id="GO:0003677">
    <property type="term" value="F:DNA binding"/>
    <property type="evidence" value="ECO:0007669"/>
    <property type="project" value="TreeGrafter"/>
</dbReference>
<feature type="compositionally biased region" description="Low complexity" evidence="29">
    <location>
        <begin position="1434"/>
        <end position="1445"/>
    </location>
</feature>
<evidence type="ECO:0000256" key="25">
    <source>
        <dbReference type="ARBA" id="ARBA00068253"/>
    </source>
</evidence>
<keyword evidence="9" id="KW-0479">Metal-binding</keyword>
<feature type="compositionally biased region" description="Low complexity" evidence="29">
    <location>
        <begin position="1407"/>
        <end position="1427"/>
    </location>
</feature>
<evidence type="ECO:0000256" key="1">
    <source>
        <dbReference type="ARBA" id="ARBA00004123"/>
    </source>
</evidence>